<dbReference type="RefSeq" id="WP_119409448.1">
    <property type="nucleotide sequence ID" value="NZ_CP032869.1"/>
</dbReference>
<dbReference type="EMBL" id="CP032869">
    <property type="protein sequence ID" value="AYL95838.1"/>
    <property type="molecule type" value="Genomic_DNA"/>
</dbReference>
<proteinExistence type="predicted"/>
<evidence type="ECO:0000313" key="2">
    <source>
        <dbReference type="Proteomes" id="UP000270046"/>
    </source>
</evidence>
<keyword evidence="2" id="KW-1185">Reference proteome</keyword>
<organism evidence="1 2">
    <name type="scientific">Mucilaginibacter celer</name>
    <dbReference type="NCBI Taxonomy" id="2305508"/>
    <lineage>
        <taxon>Bacteria</taxon>
        <taxon>Pseudomonadati</taxon>
        <taxon>Bacteroidota</taxon>
        <taxon>Sphingobacteriia</taxon>
        <taxon>Sphingobacteriales</taxon>
        <taxon>Sphingobacteriaceae</taxon>
        <taxon>Mucilaginibacter</taxon>
    </lineage>
</organism>
<evidence type="ECO:0008006" key="3">
    <source>
        <dbReference type="Google" id="ProtNLM"/>
    </source>
</evidence>
<sequence length="93" mass="11042">MKNILKNITQNCRKASWLIEKKQAGYITIREKLELKVHLTSCSGCRMFEQQSILINKLVRDVFRERQITGSIKLDDDFKKKMRDQIIEKLDKT</sequence>
<name>A0A494VWZ2_9SPHI</name>
<gene>
    <name evidence="1" type="ORF">HYN43_011300</name>
</gene>
<dbReference type="OrthoDB" id="886726at2"/>
<dbReference type="KEGG" id="muh:HYN43_011300"/>
<dbReference type="AlphaFoldDB" id="A0A494VWZ2"/>
<accession>A0A494VWZ2</accession>
<reference evidence="1 2" key="1">
    <citation type="submission" date="2018-10" db="EMBL/GenBank/DDBJ databases">
        <title>Genome sequencing of Mucilaginibacter sp. HYN0043.</title>
        <authorList>
            <person name="Kim M."/>
            <person name="Yi H."/>
        </authorList>
    </citation>
    <scope>NUCLEOTIDE SEQUENCE [LARGE SCALE GENOMIC DNA]</scope>
    <source>
        <strain evidence="1 2">HYN0043</strain>
    </source>
</reference>
<evidence type="ECO:0000313" key="1">
    <source>
        <dbReference type="EMBL" id="AYL95838.1"/>
    </source>
</evidence>
<protein>
    <recommendedName>
        <fullName evidence="3">Zf-HC2 domain-containing protein</fullName>
    </recommendedName>
</protein>
<dbReference type="Proteomes" id="UP000270046">
    <property type="component" value="Chromosome"/>
</dbReference>